<comment type="caution">
    <text evidence="1">The sequence shown here is derived from an EMBL/GenBank/DDBJ whole genome shotgun (WGS) entry which is preliminary data.</text>
</comment>
<protein>
    <submittedName>
        <fullName evidence="1">Uncharacterized protein</fullName>
    </submittedName>
</protein>
<feature type="non-terminal residue" evidence="1">
    <location>
        <position position="80"/>
    </location>
</feature>
<name>A0AAN6H5K9_9PEZI</name>
<dbReference type="Proteomes" id="UP001175353">
    <property type="component" value="Unassembled WGS sequence"/>
</dbReference>
<reference evidence="1" key="1">
    <citation type="submission" date="2023-06" db="EMBL/GenBank/DDBJ databases">
        <title>Black Yeasts Isolated from many extreme environments.</title>
        <authorList>
            <person name="Coleine C."/>
            <person name="Stajich J.E."/>
            <person name="Selbmann L."/>
        </authorList>
    </citation>
    <scope>NUCLEOTIDE SEQUENCE</scope>
    <source>
        <strain evidence="1">CCFEE 5200</strain>
    </source>
</reference>
<evidence type="ECO:0000313" key="1">
    <source>
        <dbReference type="EMBL" id="KAK0957872.1"/>
    </source>
</evidence>
<keyword evidence="2" id="KW-1185">Reference proteome</keyword>
<organism evidence="1 2">
    <name type="scientific">Friedmanniomyces endolithicus</name>
    <dbReference type="NCBI Taxonomy" id="329885"/>
    <lineage>
        <taxon>Eukaryota</taxon>
        <taxon>Fungi</taxon>
        <taxon>Dikarya</taxon>
        <taxon>Ascomycota</taxon>
        <taxon>Pezizomycotina</taxon>
        <taxon>Dothideomycetes</taxon>
        <taxon>Dothideomycetidae</taxon>
        <taxon>Mycosphaerellales</taxon>
        <taxon>Teratosphaeriaceae</taxon>
        <taxon>Friedmanniomyces</taxon>
    </lineage>
</organism>
<evidence type="ECO:0000313" key="2">
    <source>
        <dbReference type="Proteomes" id="UP001175353"/>
    </source>
</evidence>
<proteinExistence type="predicted"/>
<sequence>MGLSGSFSPAHCDLWNGTWIRTLDGVKMWNVAVDTTESEVEELAVQRKAELMVAEETGCDHAQEGRHPNHAPWCPCYPCT</sequence>
<dbReference type="EMBL" id="JAUJLE010000392">
    <property type="protein sequence ID" value="KAK0957872.1"/>
    <property type="molecule type" value="Genomic_DNA"/>
</dbReference>
<accession>A0AAN6H5K9</accession>
<gene>
    <name evidence="1" type="ORF">LTR91_021610</name>
</gene>
<dbReference type="AlphaFoldDB" id="A0AAN6H5K9"/>